<dbReference type="SUPFAM" id="SSF53649">
    <property type="entry name" value="Alkaline phosphatase-like"/>
    <property type="match status" value="1"/>
</dbReference>
<proteinExistence type="predicted"/>
<dbReference type="STRING" id="90241.B0682_08710"/>
<feature type="domain" description="Phosphoethanolamine transferase N-terminal" evidence="10">
    <location>
        <begin position="87"/>
        <end position="234"/>
    </location>
</feature>
<evidence type="ECO:0000256" key="7">
    <source>
        <dbReference type="ARBA" id="ARBA00023136"/>
    </source>
</evidence>
<dbReference type="GO" id="GO:0016776">
    <property type="term" value="F:phosphotransferase activity, phosphate group as acceptor"/>
    <property type="evidence" value="ECO:0007669"/>
    <property type="project" value="TreeGrafter"/>
</dbReference>
<dbReference type="PANTHER" id="PTHR30443">
    <property type="entry name" value="INNER MEMBRANE PROTEIN"/>
    <property type="match status" value="1"/>
</dbReference>
<evidence type="ECO:0000256" key="3">
    <source>
        <dbReference type="ARBA" id="ARBA00022519"/>
    </source>
</evidence>
<keyword evidence="7 8" id="KW-0472">Membrane</keyword>
<evidence type="ECO:0000259" key="10">
    <source>
        <dbReference type="Pfam" id="PF08019"/>
    </source>
</evidence>
<dbReference type="NCBIfam" id="NF028537">
    <property type="entry name" value="P_eth_NH2_trans"/>
    <property type="match status" value="1"/>
</dbReference>
<dbReference type="InterPro" id="IPR040423">
    <property type="entry name" value="PEA_transferase"/>
</dbReference>
<sequence length="578" mass="64053">MSLKHNQTHNTTFTKFLKSNSFWSKGFWSNRHHRTKDLKGLDAYLFMAIVAIFLTTTANVTFFQQVMSVYPLANHALFIASLAVVLTGILLLLLVLLGYRHTLKTVAICFILIAAFAGHFTDTYGTVYDTTMLQNALQTDTAETKDLLSMKLLIRVVLLAGLPICWIIGQPLSFGTLKVSLMKRLVTYLVALALVGLPILALSSQYASFFREHKPLRFFTNPVTVMYSAGKLANMSYKNATKPTETIMHANDAIQKTTASTRKPRLVVMVVGETARADHASFNGYQRATFPHMDKLIGLGQVHNFGNAISCGTSTAYSVPCMFSYLGAEKYDVDTADYHENVIDTLDRLGVAILWRDNNSDSKGVMNRLPAKQYQDYKNSPLQGGNNTICHTNPYDECRDVGMLVDLDDHVKAHANQDILIVLHQMGNHGPAYYKRYDDEFAQFLPVCTSSELAQCERQTVINAYDNALLATDDFLKQTIDWLAAQTHADTAMLYLSDHGESLGEKGVYLHGMPKAFAPKEQLSIPALLWLGADTPFAVANSPTAGFSHDAITPTLLNLFDVSTQATADKTAFVNPLD</sequence>
<evidence type="ECO:0000256" key="2">
    <source>
        <dbReference type="ARBA" id="ARBA00022475"/>
    </source>
</evidence>
<gene>
    <name evidence="11" type="ORF">B0682_08710</name>
</gene>
<dbReference type="InterPro" id="IPR000917">
    <property type="entry name" value="Sulfatase_N"/>
</dbReference>
<dbReference type="InterPro" id="IPR017850">
    <property type="entry name" value="Alkaline_phosphatase_core_sf"/>
</dbReference>
<dbReference type="InterPro" id="IPR058130">
    <property type="entry name" value="PEA_transf_C"/>
</dbReference>
<evidence type="ECO:0000313" key="11">
    <source>
        <dbReference type="EMBL" id="OOS19604.1"/>
    </source>
</evidence>
<dbReference type="Proteomes" id="UP000191094">
    <property type="component" value="Unassembled WGS sequence"/>
</dbReference>
<evidence type="ECO:0000313" key="12">
    <source>
        <dbReference type="Proteomes" id="UP000191094"/>
    </source>
</evidence>
<dbReference type="GO" id="GO:0005886">
    <property type="term" value="C:plasma membrane"/>
    <property type="evidence" value="ECO:0007669"/>
    <property type="project" value="UniProtKB-SubCell"/>
</dbReference>
<comment type="subcellular location">
    <subcellularLocation>
        <location evidence="1">Cell inner membrane</location>
        <topology evidence="1">Multi-pass membrane protein</topology>
    </subcellularLocation>
</comment>
<dbReference type="Gene3D" id="3.40.720.10">
    <property type="entry name" value="Alkaline Phosphatase, subunit A"/>
    <property type="match status" value="1"/>
</dbReference>
<keyword evidence="3" id="KW-0997">Cell inner membrane</keyword>
<dbReference type="InterPro" id="IPR012549">
    <property type="entry name" value="EptA-like_N"/>
</dbReference>
<keyword evidence="12" id="KW-1185">Reference proteome</keyword>
<dbReference type="AlphaFoldDB" id="A0A1T0CB85"/>
<feature type="transmembrane region" description="Helical" evidence="8">
    <location>
        <begin position="106"/>
        <end position="127"/>
    </location>
</feature>
<evidence type="ECO:0000256" key="8">
    <source>
        <dbReference type="SAM" id="Phobius"/>
    </source>
</evidence>
<keyword evidence="5 8" id="KW-0812">Transmembrane</keyword>
<protein>
    <submittedName>
        <fullName evidence="11">Phosphoethanolamine transferase</fullName>
    </submittedName>
</protein>
<dbReference type="CDD" id="cd16017">
    <property type="entry name" value="LptA"/>
    <property type="match status" value="1"/>
</dbReference>
<evidence type="ECO:0000256" key="1">
    <source>
        <dbReference type="ARBA" id="ARBA00004429"/>
    </source>
</evidence>
<reference evidence="11 12" key="1">
    <citation type="submission" date="2017-02" db="EMBL/GenBank/DDBJ databases">
        <title>Draft genome sequence of Moraxella lincolnii CCUG 9405T type strain.</title>
        <authorList>
            <person name="Salva-Serra F."/>
            <person name="Engstrom-Jakobsson H."/>
            <person name="Thorell K."/>
            <person name="Jaen-Luchoro D."/>
            <person name="Gonzales-Siles L."/>
            <person name="Karlsson R."/>
            <person name="Yazdan S."/>
            <person name="Boulund F."/>
            <person name="Johnning A."/>
            <person name="Engstrand L."/>
            <person name="Kristiansson E."/>
            <person name="Moore E."/>
        </authorList>
    </citation>
    <scope>NUCLEOTIDE SEQUENCE [LARGE SCALE GENOMIC DNA]</scope>
    <source>
        <strain evidence="11 12">CCUG 9405</strain>
    </source>
</reference>
<evidence type="ECO:0000259" key="9">
    <source>
        <dbReference type="Pfam" id="PF00884"/>
    </source>
</evidence>
<feature type="transmembrane region" description="Helical" evidence="8">
    <location>
        <begin position="152"/>
        <end position="173"/>
    </location>
</feature>
<feature type="domain" description="Sulfatase N-terminal" evidence="9">
    <location>
        <begin position="266"/>
        <end position="562"/>
    </location>
</feature>
<evidence type="ECO:0000256" key="4">
    <source>
        <dbReference type="ARBA" id="ARBA00022679"/>
    </source>
</evidence>
<keyword evidence="4 11" id="KW-0808">Transferase</keyword>
<dbReference type="OrthoDB" id="9786870at2"/>
<feature type="transmembrane region" description="Helical" evidence="8">
    <location>
        <begin position="185"/>
        <end position="207"/>
    </location>
</feature>
<keyword evidence="6 8" id="KW-1133">Transmembrane helix</keyword>
<keyword evidence="2" id="KW-1003">Cell membrane</keyword>
<dbReference type="RefSeq" id="WP_078308297.1">
    <property type="nucleotide sequence ID" value="NZ_MUYT01000015.1"/>
</dbReference>
<dbReference type="EMBL" id="MUYT01000015">
    <property type="protein sequence ID" value="OOS19604.1"/>
    <property type="molecule type" value="Genomic_DNA"/>
</dbReference>
<name>A0A1T0CB85_9GAMM</name>
<feature type="transmembrane region" description="Helical" evidence="8">
    <location>
        <begin position="75"/>
        <end position="99"/>
    </location>
</feature>
<dbReference type="Pfam" id="PF08019">
    <property type="entry name" value="EptA_B_N"/>
    <property type="match status" value="1"/>
</dbReference>
<dbReference type="PANTHER" id="PTHR30443:SF0">
    <property type="entry name" value="PHOSPHOETHANOLAMINE TRANSFERASE EPTA"/>
    <property type="match status" value="1"/>
</dbReference>
<accession>A0A1T0CB85</accession>
<feature type="transmembrane region" description="Helical" evidence="8">
    <location>
        <begin position="41"/>
        <end position="63"/>
    </location>
</feature>
<evidence type="ECO:0000256" key="5">
    <source>
        <dbReference type="ARBA" id="ARBA00022692"/>
    </source>
</evidence>
<comment type="caution">
    <text evidence="11">The sequence shown here is derived from an EMBL/GenBank/DDBJ whole genome shotgun (WGS) entry which is preliminary data.</text>
</comment>
<organism evidence="11 12">
    <name type="scientific">Lwoffella lincolnii</name>
    <dbReference type="NCBI Taxonomy" id="90241"/>
    <lineage>
        <taxon>Bacteria</taxon>
        <taxon>Pseudomonadati</taxon>
        <taxon>Pseudomonadota</taxon>
        <taxon>Gammaproteobacteria</taxon>
        <taxon>Moraxellales</taxon>
        <taxon>Moraxellaceae</taxon>
        <taxon>Lwoffella</taxon>
    </lineage>
</organism>
<dbReference type="GO" id="GO:0009244">
    <property type="term" value="P:lipopolysaccharide core region biosynthetic process"/>
    <property type="evidence" value="ECO:0007669"/>
    <property type="project" value="TreeGrafter"/>
</dbReference>
<evidence type="ECO:0000256" key="6">
    <source>
        <dbReference type="ARBA" id="ARBA00022989"/>
    </source>
</evidence>
<dbReference type="Pfam" id="PF00884">
    <property type="entry name" value="Sulfatase"/>
    <property type="match status" value="1"/>
</dbReference>